<evidence type="ECO:0008006" key="3">
    <source>
        <dbReference type="Google" id="ProtNLM"/>
    </source>
</evidence>
<gene>
    <name evidence="1" type="ORF">P7H59_04315</name>
</gene>
<protein>
    <recommendedName>
        <fullName evidence="3">Alcohol dehydrogenase iron-type/glycerol dehydrogenase GldA domain-containing protein</fullName>
    </recommendedName>
</protein>
<sequence>MKISEVLEMEVRYRNSKFEIPVTYGETVASMMRKKDLTNKQILFCGNQRYYDLFAEKLRQFIPKTSDHEWYITPNNRYCNTMNNFQELTRFLERFRGSKQAIFFGIGNEGVMELVAFTQHVTPIKAELCLLPVSLRSFAQSLSFVDQIVSDKTMMTVMEITEAPQSILFDHTLADQQTIGKMVDLLTLIRCGIVCDYSFLQSLYLNFPTREELLQQSFAAFSETLLNYYGTHSEQLRHFGKTFERAFFQTENGSLLSNSMKTMFGLLFELSWNVVAGNVHFNFKNFMIWLVRLGFPIIVPAGISLADYGQQIIVLAEEQPLLGLNQIGEVGAEKIPTQRELLQTFEVYQKIVTEIRGE</sequence>
<reference evidence="1 2" key="1">
    <citation type="submission" date="2023-03" db="EMBL/GenBank/DDBJ databases">
        <authorList>
            <person name="Shen W."/>
            <person name="Cai J."/>
        </authorList>
    </citation>
    <scope>NUCLEOTIDE SEQUENCE [LARGE SCALE GENOMIC DNA]</scope>
    <source>
        <strain evidence="1 2">B101</strain>
    </source>
</reference>
<name>A0ABU3FS23_9ENTE</name>
<dbReference type="EMBL" id="JARQBN010000005">
    <property type="protein sequence ID" value="MDT2827677.1"/>
    <property type="molecule type" value="Genomic_DNA"/>
</dbReference>
<keyword evidence="2" id="KW-1185">Reference proteome</keyword>
<evidence type="ECO:0000313" key="2">
    <source>
        <dbReference type="Proteomes" id="UP001265301"/>
    </source>
</evidence>
<accession>A0ABU3FS23</accession>
<evidence type="ECO:0000313" key="1">
    <source>
        <dbReference type="EMBL" id="MDT2827677.1"/>
    </source>
</evidence>
<proteinExistence type="predicted"/>
<organism evidence="1 2">
    <name type="scientific">Enterococcus viikkiensis</name>
    <dbReference type="NCBI Taxonomy" id="930854"/>
    <lineage>
        <taxon>Bacteria</taxon>
        <taxon>Bacillati</taxon>
        <taxon>Bacillota</taxon>
        <taxon>Bacilli</taxon>
        <taxon>Lactobacillales</taxon>
        <taxon>Enterococcaceae</taxon>
        <taxon>Enterococcus</taxon>
    </lineage>
</organism>
<dbReference type="Proteomes" id="UP001265301">
    <property type="component" value="Unassembled WGS sequence"/>
</dbReference>
<dbReference type="Gene3D" id="3.40.50.1970">
    <property type="match status" value="1"/>
</dbReference>
<comment type="caution">
    <text evidence="1">The sequence shown here is derived from an EMBL/GenBank/DDBJ whole genome shotgun (WGS) entry which is preliminary data.</text>
</comment>